<dbReference type="InterPro" id="IPR012677">
    <property type="entry name" value="Nucleotide-bd_a/b_plait_sf"/>
</dbReference>
<evidence type="ECO:0000256" key="2">
    <source>
        <dbReference type="PROSITE-ProRule" id="PRU00176"/>
    </source>
</evidence>
<dbReference type="GO" id="GO:0003723">
    <property type="term" value="F:RNA binding"/>
    <property type="evidence" value="ECO:0007669"/>
    <property type="project" value="UniProtKB-UniRule"/>
</dbReference>
<dbReference type="Proteomes" id="UP001177140">
    <property type="component" value="Unassembled WGS sequence"/>
</dbReference>
<dbReference type="Pfam" id="PF00076">
    <property type="entry name" value="RRM_1"/>
    <property type="match status" value="4"/>
</dbReference>
<keyword evidence="5" id="KW-1185">Reference proteome</keyword>
<protein>
    <recommendedName>
        <fullName evidence="3">RRM domain-containing protein</fullName>
    </recommendedName>
</protein>
<dbReference type="GO" id="GO:0005730">
    <property type="term" value="C:nucleolus"/>
    <property type="evidence" value="ECO:0007669"/>
    <property type="project" value="TreeGrafter"/>
</dbReference>
<dbReference type="PANTHER" id="PTHR23236:SF11">
    <property type="entry name" value="EUKARYOTIC TRANSLATION INITIATION FACTOR 4H"/>
    <property type="match status" value="1"/>
</dbReference>
<keyword evidence="1 2" id="KW-0694">RNA-binding</keyword>
<organism evidence="4 5">
    <name type="scientific">Papaver nudicaule</name>
    <name type="common">Iceland poppy</name>
    <dbReference type="NCBI Taxonomy" id="74823"/>
    <lineage>
        <taxon>Eukaryota</taxon>
        <taxon>Viridiplantae</taxon>
        <taxon>Streptophyta</taxon>
        <taxon>Embryophyta</taxon>
        <taxon>Tracheophyta</taxon>
        <taxon>Spermatophyta</taxon>
        <taxon>Magnoliopsida</taxon>
        <taxon>Ranunculales</taxon>
        <taxon>Papaveraceae</taxon>
        <taxon>Papaveroideae</taxon>
        <taxon>Papaver</taxon>
    </lineage>
</organism>
<gene>
    <name evidence="4" type="ORF">MKW94_002023</name>
</gene>
<dbReference type="InterPro" id="IPR000504">
    <property type="entry name" value="RRM_dom"/>
</dbReference>
<comment type="caution">
    <text evidence="4">The sequence shown here is derived from an EMBL/GenBank/DDBJ whole genome shotgun (WGS) entry which is preliminary data.</text>
</comment>
<sequence>MSVEAVDVPTEVLCSEFRTKTIIGGAAIPAKNKDEPATATPFTPTMGRTGATKTLIANNLPVSIDRSDVINFFKQAGDIVDVRLAYFEDGNFRHSGHIEFATEEAAKKAVKFHYQMLLGNQVKLKLEGTGESKTLYAKNLPSYTDKSDVVKFFKEAGEIVDVRFSYDKDGAFSRSGFIEFSTEEAAKKAVNLNGQELLGCRVELRRQAKENPGASKTVCVKNLSLDTDESDVMHFFEEAGDIADVRFLYDQDGTFRGIGYVEFATEEAAKEAVKLNGQELVGCRVQLGIVRETLYVQGLDTSSDVDEIRNSLKKHFKTCGYIVFMDVETDDCTGAPLGTALVEFSTLEAFHRALALNGQKLGDSTLTIEDYVPEYLCLRGTGGKMRLRNGGLGYYGGTGYEHMARSYRGYGGAGISHDPPAGIKFTFNYD</sequence>
<reference evidence="4" key="1">
    <citation type="submission" date="2022-03" db="EMBL/GenBank/DDBJ databases">
        <title>A functionally conserved STORR gene fusion in Papaver species that diverged 16.8 million years ago.</title>
        <authorList>
            <person name="Catania T."/>
        </authorList>
    </citation>
    <scope>NUCLEOTIDE SEQUENCE</scope>
    <source>
        <strain evidence="4">S-191538</strain>
    </source>
</reference>
<feature type="domain" description="RRM" evidence="3">
    <location>
        <begin position="53"/>
        <end position="129"/>
    </location>
</feature>
<feature type="domain" description="RRM" evidence="3">
    <location>
        <begin position="133"/>
        <end position="209"/>
    </location>
</feature>
<dbReference type="PANTHER" id="PTHR23236">
    <property type="entry name" value="EUKARYOTIC TRANSLATION INITIATION FACTOR 4B/4H"/>
    <property type="match status" value="1"/>
</dbReference>
<feature type="domain" description="RRM" evidence="3">
    <location>
        <begin position="216"/>
        <end position="292"/>
    </location>
</feature>
<dbReference type="InterPro" id="IPR035979">
    <property type="entry name" value="RBD_domain_sf"/>
</dbReference>
<name>A0AA41SEJ5_PAPNU</name>
<dbReference type="AlphaFoldDB" id="A0AA41SEJ5"/>
<dbReference type="Gene3D" id="3.30.70.330">
    <property type="match status" value="4"/>
</dbReference>
<evidence type="ECO:0000256" key="1">
    <source>
        <dbReference type="ARBA" id="ARBA00022884"/>
    </source>
</evidence>
<dbReference type="EMBL" id="JAJJMA010137354">
    <property type="protein sequence ID" value="MCL7033685.1"/>
    <property type="molecule type" value="Genomic_DNA"/>
</dbReference>
<feature type="domain" description="RRM" evidence="3">
    <location>
        <begin position="292"/>
        <end position="373"/>
    </location>
</feature>
<dbReference type="PROSITE" id="PS50102">
    <property type="entry name" value="RRM"/>
    <property type="match status" value="4"/>
</dbReference>
<proteinExistence type="predicted"/>
<evidence type="ECO:0000259" key="3">
    <source>
        <dbReference type="PROSITE" id="PS50102"/>
    </source>
</evidence>
<evidence type="ECO:0000313" key="4">
    <source>
        <dbReference type="EMBL" id="MCL7033685.1"/>
    </source>
</evidence>
<accession>A0AA41SEJ5</accession>
<evidence type="ECO:0000313" key="5">
    <source>
        <dbReference type="Proteomes" id="UP001177140"/>
    </source>
</evidence>
<dbReference type="SMART" id="SM00360">
    <property type="entry name" value="RRM"/>
    <property type="match status" value="4"/>
</dbReference>
<dbReference type="SUPFAM" id="SSF54928">
    <property type="entry name" value="RNA-binding domain, RBD"/>
    <property type="match status" value="4"/>
</dbReference>